<proteinExistence type="predicted"/>
<evidence type="ECO:0000313" key="2">
    <source>
        <dbReference type="EnsemblPlants" id="LPERR02G24660.1"/>
    </source>
</evidence>
<dbReference type="AlphaFoldDB" id="A0A0D9VK85"/>
<accession>A0A0D9VK85</accession>
<reference evidence="3" key="2">
    <citation type="submission" date="2013-12" db="EMBL/GenBank/DDBJ databases">
        <authorList>
            <person name="Yu Y."/>
            <person name="Lee S."/>
            <person name="de Baynast K."/>
            <person name="Wissotski M."/>
            <person name="Liu L."/>
            <person name="Talag J."/>
            <person name="Goicoechea J."/>
            <person name="Angelova A."/>
            <person name="Jetty R."/>
            <person name="Kudrna D."/>
            <person name="Golser W."/>
            <person name="Rivera L."/>
            <person name="Zhang J."/>
            <person name="Wing R."/>
        </authorList>
    </citation>
    <scope>NUCLEOTIDE SEQUENCE</scope>
</reference>
<dbReference type="Gramene" id="LPERR02G24660.1">
    <property type="protein sequence ID" value="LPERR02G24660.1"/>
    <property type="gene ID" value="LPERR02G24660"/>
</dbReference>
<evidence type="ECO:0000256" key="1">
    <source>
        <dbReference type="SAM" id="MobiDB-lite"/>
    </source>
</evidence>
<name>A0A0D9VK85_9ORYZ</name>
<dbReference type="HOGENOM" id="CLU_1520028_0_0_1"/>
<organism evidence="2 3">
    <name type="scientific">Leersia perrieri</name>
    <dbReference type="NCBI Taxonomy" id="77586"/>
    <lineage>
        <taxon>Eukaryota</taxon>
        <taxon>Viridiplantae</taxon>
        <taxon>Streptophyta</taxon>
        <taxon>Embryophyta</taxon>
        <taxon>Tracheophyta</taxon>
        <taxon>Spermatophyta</taxon>
        <taxon>Magnoliopsida</taxon>
        <taxon>Liliopsida</taxon>
        <taxon>Poales</taxon>
        <taxon>Poaceae</taxon>
        <taxon>BOP clade</taxon>
        <taxon>Oryzoideae</taxon>
        <taxon>Oryzeae</taxon>
        <taxon>Oryzinae</taxon>
        <taxon>Leersia</taxon>
    </lineage>
</organism>
<sequence length="177" mass="19265">MGAATATQWRCFGGIHRRGKQTQGGGGRRSEEPTAMGMSVGRRQRTRTPEWEGDDHEMVAAGAGTGQRRMRTPPCAFVRRQLQATPLSVAISTSKRLRTPHAFVHHHLHLQAPVSLLMPPLARGRFRCGRAHAAAAPVAIEDGPASTAAVDHQRYGRRRRRLRLVVPSSAADIASVS</sequence>
<dbReference type="EnsemblPlants" id="LPERR02G24660.1">
    <property type="protein sequence ID" value="LPERR02G24660.1"/>
    <property type="gene ID" value="LPERR02G24660"/>
</dbReference>
<feature type="region of interest" description="Disordered" evidence="1">
    <location>
        <begin position="1"/>
        <end position="51"/>
    </location>
</feature>
<protein>
    <submittedName>
        <fullName evidence="2">Uncharacterized protein</fullName>
    </submittedName>
</protein>
<reference evidence="2" key="3">
    <citation type="submission" date="2015-04" db="UniProtKB">
        <authorList>
            <consortium name="EnsemblPlants"/>
        </authorList>
    </citation>
    <scope>IDENTIFICATION</scope>
</reference>
<evidence type="ECO:0000313" key="3">
    <source>
        <dbReference type="Proteomes" id="UP000032180"/>
    </source>
</evidence>
<reference evidence="2 3" key="1">
    <citation type="submission" date="2012-08" db="EMBL/GenBank/DDBJ databases">
        <title>Oryza genome evolution.</title>
        <authorList>
            <person name="Wing R.A."/>
        </authorList>
    </citation>
    <scope>NUCLEOTIDE SEQUENCE</scope>
</reference>
<dbReference type="Proteomes" id="UP000032180">
    <property type="component" value="Chromosome 2"/>
</dbReference>
<keyword evidence="3" id="KW-1185">Reference proteome</keyword>